<proteinExistence type="predicted"/>
<keyword evidence="1" id="KW-1133">Transmembrane helix</keyword>
<evidence type="ECO:0000256" key="1">
    <source>
        <dbReference type="SAM" id="Phobius"/>
    </source>
</evidence>
<dbReference type="AlphaFoldDB" id="A0A3B3S1T9"/>
<organism evidence="2 3">
    <name type="scientific">Paramormyrops kingsleyae</name>
    <dbReference type="NCBI Taxonomy" id="1676925"/>
    <lineage>
        <taxon>Eukaryota</taxon>
        <taxon>Metazoa</taxon>
        <taxon>Chordata</taxon>
        <taxon>Craniata</taxon>
        <taxon>Vertebrata</taxon>
        <taxon>Euteleostomi</taxon>
        <taxon>Actinopterygii</taxon>
        <taxon>Neopterygii</taxon>
        <taxon>Teleostei</taxon>
        <taxon>Osteoglossocephala</taxon>
        <taxon>Osteoglossomorpha</taxon>
        <taxon>Osteoglossiformes</taxon>
        <taxon>Mormyridae</taxon>
        <taxon>Paramormyrops</taxon>
    </lineage>
</organism>
<dbReference type="Proteomes" id="UP000261540">
    <property type="component" value="Unplaced"/>
</dbReference>
<name>A0A3B3S1T9_9TELE</name>
<feature type="transmembrane region" description="Helical" evidence="1">
    <location>
        <begin position="20"/>
        <end position="49"/>
    </location>
</feature>
<accession>A0A3B3S1T9</accession>
<sequence length="58" mass="6941">MKSRHMMPPHLYSRMDVRILHYFIFVLDDFILCVPLSEWLLGLLFRYILSMALIASVK</sequence>
<keyword evidence="3" id="KW-1185">Reference proteome</keyword>
<reference evidence="2" key="1">
    <citation type="submission" date="2025-08" db="UniProtKB">
        <authorList>
            <consortium name="Ensembl"/>
        </authorList>
    </citation>
    <scope>IDENTIFICATION</scope>
</reference>
<evidence type="ECO:0000313" key="2">
    <source>
        <dbReference type="Ensembl" id="ENSPKIP00000024105.1"/>
    </source>
</evidence>
<evidence type="ECO:0000313" key="3">
    <source>
        <dbReference type="Proteomes" id="UP000261540"/>
    </source>
</evidence>
<protein>
    <submittedName>
        <fullName evidence="2">Uncharacterized protein</fullName>
    </submittedName>
</protein>
<reference evidence="2" key="2">
    <citation type="submission" date="2025-09" db="UniProtKB">
        <authorList>
            <consortium name="Ensembl"/>
        </authorList>
    </citation>
    <scope>IDENTIFICATION</scope>
</reference>
<keyword evidence="1" id="KW-0472">Membrane</keyword>
<keyword evidence="1" id="KW-0812">Transmembrane</keyword>
<dbReference type="Ensembl" id="ENSPKIT00000004807.1">
    <property type="protein sequence ID" value="ENSPKIP00000024105.1"/>
    <property type="gene ID" value="ENSPKIG00000007487.1"/>
</dbReference>